<protein>
    <submittedName>
        <fullName evidence="2">Uncharacterized protein</fullName>
    </submittedName>
</protein>
<keyword evidence="1" id="KW-0812">Transmembrane</keyword>
<dbReference type="AlphaFoldDB" id="A0A3L8C8U5"/>
<name>A0A3L8C8U5_9PSED</name>
<keyword evidence="1" id="KW-0472">Membrane</keyword>
<dbReference type="Proteomes" id="UP000282672">
    <property type="component" value="Unassembled WGS sequence"/>
</dbReference>
<comment type="caution">
    <text evidence="2">The sequence shown here is derived from an EMBL/GenBank/DDBJ whole genome shotgun (WGS) entry which is preliminary data.</text>
</comment>
<dbReference type="EMBL" id="PEGA01000038">
    <property type="protein sequence ID" value="RLU04670.1"/>
    <property type="molecule type" value="Genomic_DNA"/>
</dbReference>
<proteinExistence type="predicted"/>
<organism evidence="2 3">
    <name type="scientific">Pseudomonas prosekii</name>
    <dbReference type="NCBI Taxonomy" id="1148509"/>
    <lineage>
        <taxon>Bacteria</taxon>
        <taxon>Pseudomonadati</taxon>
        <taxon>Pseudomonadota</taxon>
        <taxon>Gammaproteobacteria</taxon>
        <taxon>Pseudomonadales</taxon>
        <taxon>Pseudomonadaceae</taxon>
        <taxon>Pseudomonas</taxon>
    </lineage>
</organism>
<evidence type="ECO:0000313" key="3">
    <source>
        <dbReference type="Proteomes" id="UP000282672"/>
    </source>
</evidence>
<dbReference type="RefSeq" id="WP_121734299.1">
    <property type="nucleotide sequence ID" value="NZ_PEGA01000038.1"/>
</dbReference>
<reference evidence="2 3" key="1">
    <citation type="journal article" date="2018" name="Front. Microbiol.">
        <title>Discovery of Phloeophagus Beetles as a Source of Pseudomonas Strains That Produce Potentially New Bioactive Substances and Description of Pseudomonas bohemica sp. nov.</title>
        <authorList>
            <person name="Saati-Santamaria Z."/>
            <person name="Lopez-Mondejar R."/>
            <person name="Jimenez-Gomez A."/>
            <person name="Diez-Mendez A."/>
            <person name="Vetrovsky T."/>
            <person name="Igual J.M."/>
            <person name="Velazquez E."/>
            <person name="Kolarik M."/>
            <person name="Rivas R."/>
            <person name="Garcia-Fraile P."/>
        </authorList>
    </citation>
    <scope>NUCLEOTIDE SEQUENCE [LARGE SCALE GENOMIC DNA]</scope>
    <source>
        <strain evidence="2 3">A2-NA12</strain>
    </source>
</reference>
<sequence>MKTLPETIYLLIGLFLIVSILSVMVVFLYMAYFCMDKILQNLGNSHAVIIKKRSLGIDPISRLLLMNCISTLFIFSRQSLKCGDLSLEDYRSFPVGLKRTIESCGILMVVLSVICVIFVVFGNYQRWA</sequence>
<gene>
    <name evidence="2" type="ORF">CS076_25915</name>
</gene>
<evidence type="ECO:0000313" key="2">
    <source>
        <dbReference type="EMBL" id="RLU04670.1"/>
    </source>
</evidence>
<accession>A0A3L8C8U5</accession>
<feature type="transmembrane region" description="Helical" evidence="1">
    <location>
        <begin position="100"/>
        <end position="124"/>
    </location>
</feature>
<keyword evidence="1" id="KW-1133">Transmembrane helix</keyword>
<evidence type="ECO:0000256" key="1">
    <source>
        <dbReference type="SAM" id="Phobius"/>
    </source>
</evidence>
<feature type="transmembrane region" description="Helical" evidence="1">
    <location>
        <begin position="12"/>
        <end position="32"/>
    </location>
</feature>